<accession>A0A498D4W7</accession>
<evidence type="ECO:0000313" key="1">
    <source>
        <dbReference type="EMBL" id="RLL41103.1"/>
    </source>
</evidence>
<name>A0A498D4W7_9BACI</name>
<comment type="caution">
    <text evidence="1">The sequence shown here is derived from an EMBL/GenBank/DDBJ whole genome shotgun (WGS) entry which is preliminary data.</text>
</comment>
<gene>
    <name evidence="1" type="ORF">D8M04_17820</name>
</gene>
<proteinExistence type="predicted"/>
<protein>
    <submittedName>
        <fullName evidence="1">Uncharacterized protein</fullName>
    </submittedName>
</protein>
<dbReference type="Proteomes" id="UP000270219">
    <property type="component" value="Unassembled WGS sequence"/>
</dbReference>
<sequence>MTYFVQEETLMELEQSYATEHKVKSFFYHPKWKYYHFQSFLNEQTKEKARIVELSKEEGVVLTDSGERIPLSELKQRGFIPLEHFKTQNIINKPGYVQFRFEQPASLHSFIYEVIESFYRSLGHKNMKITEADGYINVYVKPFLIKEKGEYYSLLEEHLVSGEITQRHNGILLDSGIERITIFPSTKQKQKLKSIADNKKLTILNWS</sequence>
<organism evidence="1 2">
    <name type="scientific">Oceanobacillus piezotolerans</name>
    <dbReference type="NCBI Taxonomy" id="2448030"/>
    <lineage>
        <taxon>Bacteria</taxon>
        <taxon>Bacillati</taxon>
        <taxon>Bacillota</taxon>
        <taxon>Bacilli</taxon>
        <taxon>Bacillales</taxon>
        <taxon>Bacillaceae</taxon>
        <taxon>Oceanobacillus</taxon>
    </lineage>
</organism>
<dbReference type="EMBL" id="RCHR01000009">
    <property type="protein sequence ID" value="RLL41103.1"/>
    <property type="molecule type" value="Genomic_DNA"/>
</dbReference>
<evidence type="ECO:0000313" key="2">
    <source>
        <dbReference type="Proteomes" id="UP000270219"/>
    </source>
</evidence>
<dbReference type="AlphaFoldDB" id="A0A498D4W7"/>
<reference evidence="1 2" key="1">
    <citation type="submission" date="2018-10" db="EMBL/GenBank/DDBJ databases">
        <title>Oceanobacillus sp. YLB-02 draft genome.</title>
        <authorList>
            <person name="Yu L."/>
        </authorList>
    </citation>
    <scope>NUCLEOTIDE SEQUENCE [LARGE SCALE GENOMIC DNA]</scope>
    <source>
        <strain evidence="1 2">YLB-02</strain>
    </source>
</reference>
<keyword evidence="2" id="KW-1185">Reference proteome</keyword>